<dbReference type="InterPro" id="IPR001849">
    <property type="entry name" value="PH_domain"/>
</dbReference>
<evidence type="ECO:0000313" key="8">
    <source>
        <dbReference type="Proteomes" id="UP001165121"/>
    </source>
</evidence>
<dbReference type="SUPFAM" id="SSF50729">
    <property type="entry name" value="PH domain-like"/>
    <property type="match status" value="1"/>
</dbReference>
<comment type="caution">
    <text evidence="7">The sequence shown here is derived from an EMBL/GenBank/DDBJ whole genome shotgun (WGS) entry which is preliminary data.</text>
</comment>
<keyword evidence="4" id="KW-0112">Calmodulin-binding</keyword>
<dbReference type="OrthoDB" id="66612at2759"/>
<accession>A0A9W6XMD7</accession>
<feature type="region of interest" description="Disordered" evidence="5">
    <location>
        <begin position="1608"/>
        <end position="1634"/>
    </location>
</feature>
<dbReference type="CDD" id="cd00821">
    <property type="entry name" value="PH"/>
    <property type="match status" value="1"/>
</dbReference>
<organism evidence="7 8">
    <name type="scientific">Phytophthora fragariaefolia</name>
    <dbReference type="NCBI Taxonomy" id="1490495"/>
    <lineage>
        <taxon>Eukaryota</taxon>
        <taxon>Sar</taxon>
        <taxon>Stramenopiles</taxon>
        <taxon>Oomycota</taxon>
        <taxon>Peronosporomycetes</taxon>
        <taxon>Peronosporales</taxon>
        <taxon>Peronosporaceae</taxon>
        <taxon>Phytophthora</taxon>
    </lineage>
</organism>
<dbReference type="Gene3D" id="2.30.29.30">
    <property type="entry name" value="Pleckstrin-homology domain (PH domain)/Phosphotyrosine-binding domain (PTB)"/>
    <property type="match status" value="1"/>
</dbReference>
<dbReference type="Gene3D" id="1.20.5.190">
    <property type="match status" value="1"/>
</dbReference>
<dbReference type="PANTHER" id="PTHR22706">
    <property type="entry name" value="ASSEMBLY FACTOR FOR SPINDLE MICROTUBULES"/>
    <property type="match status" value="1"/>
</dbReference>
<reference evidence="7" key="1">
    <citation type="submission" date="2023-04" db="EMBL/GenBank/DDBJ databases">
        <title>Phytophthora fragariaefolia NBRC 109709.</title>
        <authorList>
            <person name="Ichikawa N."/>
            <person name="Sato H."/>
            <person name="Tonouchi N."/>
        </authorList>
    </citation>
    <scope>NUCLEOTIDE SEQUENCE</scope>
    <source>
        <strain evidence="7">NBRC 109709</strain>
    </source>
</reference>
<protein>
    <submittedName>
        <fullName evidence="7">Unnamed protein product</fullName>
    </submittedName>
</protein>
<keyword evidence="8" id="KW-1185">Reference proteome</keyword>
<dbReference type="Pfam" id="PF00169">
    <property type="entry name" value="PH"/>
    <property type="match status" value="1"/>
</dbReference>
<dbReference type="GO" id="GO:0005516">
    <property type="term" value="F:calmodulin binding"/>
    <property type="evidence" value="ECO:0007669"/>
    <property type="project" value="UniProtKB-KW"/>
</dbReference>
<evidence type="ECO:0000256" key="5">
    <source>
        <dbReference type="SAM" id="MobiDB-lite"/>
    </source>
</evidence>
<evidence type="ECO:0000259" key="6">
    <source>
        <dbReference type="PROSITE" id="PS50003"/>
    </source>
</evidence>
<proteinExistence type="predicted"/>
<feature type="compositionally biased region" description="Low complexity" evidence="5">
    <location>
        <begin position="1034"/>
        <end position="1050"/>
    </location>
</feature>
<dbReference type="PROSITE" id="PS50003">
    <property type="entry name" value="PH_DOMAIN"/>
    <property type="match status" value="1"/>
</dbReference>
<dbReference type="InterPro" id="IPR000048">
    <property type="entry name" value="IQ_motif_EF-hand-BS"/>
</dbReference>
<feature type="region of interest" description="Disordered" evidence="5">
    <location>
        <begin position="1"/>
        <end position="39"/>
    </location>
</feature>
<evidence type="ECO:0000256" key="4">
    <source>
        <dbReference type="ARBA" id="ARBA00022860"/>
    </source>
</evidence>
<dbReference type="SMART" id="SM00233">
    <property type="entry name" value="PH"/>
    <property type="match status" value="1"/>
</dbReference>
<feature type="compositionally biased region" description="Polar residues" evidence="5">
    <location>
        <begin position="17"/>
        <end position="30"/>
    </location>
</feature>
<evidence type="ECO:0000256" key="3">
    <source>
        <dbReference type="ARBA" id="ARBA00022737"/>
    </source>
</evidence>
<feature type="region of interest" description="Disordered" evidence="5">
    <location>
        <begin position="1113"/>
        <end position="1162"/>
    </location>
</feature>
<dbReference type="PROSITE" id="PS50096">
    <property type="entry name" value="IQ"/>
    <property type="match status" value="4"/>
</dbReference>
<feature type="domain" description="PH" evidence="6">
    <location>
        <begin position="445"/>
        <end position="567"/>
    </location>
</feature>
<evidence type="ECO:0000256" key="2">
    <source>
        <dbReference type="ARBA" id="ARBA00022490"/>
    </source>
</evidence>
<comment type="subcellular location">
    <subcellularLocation>
        <location evidence="1">Cytoplasm</location>
    </subcellularLocation>
</comment>
<dbReference type="GO" id="GO:0000278">
    <property type="term" value="P:mitotic cell cycle"/>
    <property type="evidence" value="ECO:0007669"/>
    <property type="project" value="TreeGrafter"/>
</dbReference>
<dbReference type="Proteomes" id="UP001165121">
    <property type="component" value="Unassembled WGS sequence"/>
</dbReference>
<dbReference type="GO" id="GO:0007051">
    <property type="term" value="P:spindle organization"/>
    <property type="evidence" value="ECO:0007669"/>
    <property type="project" value="TreeGrafter"/>
</dbReference>
<keyword evidence="2" id="KW-0963">Cytoplasm</keyword>
<dbReference type="InterPro" id="IPR011993">
    <property type="entry name" value="PH-like_dom_sf"/>
</dbReference>
<dbReference type="GO" id="GO:0000922">
    <property type="term" value="C:spindle pole"/>
    <property type="evidence" value="ECO:0007669"/>
    <property type="project" value="TreeGrafter"/>
</dbReference>
<evidence type="ECO:0000313" key="7">
    <source>
        <dbReference type="EMBL" id="GMF42528.1"/>
    </source>
</evidence>
<keyword evidence="3" id="KW-0677">Repeat</keyword>
<dbReference type="PANTHER" id="PTHR22706:SF1">
    <property type="entry name" value="ASSEMBLY FACTOR FOR SPINDLE MICROTUBULES"/>
    <property type="match status" value="1"/>
</dbReference>
<feature type="compositionally biased region" description="Low complexity" evidence="5">
    <location>
        <begin position="1"/>
        <end position="16"/>
    </location>
</feature>
<sequence length="3503" mass="390020">MRSSFAAQSSRSGSRQNAYSPSENLSSQEPSIYHGKMRTAPEGSTPVDIILGVSAETVHAITAHQQKMMFQSPIGVMKEVVWDHTEKSVHFVLDDGSTSPTFVFPVLTELEAHFTSILALPDLEKPPEQVYIGVLIGQNLPSPIQQRRASLGSSQPAMLPMTKRRELLKREQPVKNAMSRERLGVEYIRSGYLGFTCSISGDLRGLTLGVHHIRVYPSPDCHDRSACLFSYSYEHLESCEVAGTRLELRFRTNHQLAKQPSYLVFQSLEAQYIREAIWYLKNGTYMDFSLREILASPTRTPRSSNADFTVQVPDIATSRRTSVLLFFADADSLKQRIDACCRVIGCRNLAENNDQNDSKTNDESASNVMINSQSQQLSHMNPSLPSMLRVMTNGLCDLHASCLSSAPNEVLLRQKSGLSREKVPLPPKTIQPLITLLQSTHYANMFKFQGQLQKRQNARTFHLRKAWHPKFVVLFETPVGGFLCYYDKITHCPGMTDTPKERRVIDLSSVICIRPVSAASPVGRGNNTNTPTMHAFDVVTLYRTWTFAASEPDEYEMWLNVLSECVEKHSTIASDRILRFPVKLAMAGQTSPTEATSLEISSHGVSFCTGHDAEVELSSWYYTDLEKWSVVFQQGYTCCLLKCRNPAPASPGSPRTAGTETVTQEFLFRTTEASTICLAIEFYVGKCMAKLEVLAGQYLEESRARRSKTTLIADPIAAKRGTSHPKLDLKLVKEHPIENVSLAPIGSPEKLTLVQTEMQSDLKVVSEHHRSADARIVDQADETSINLGPEEFRGGEFDVQSFVQDVKANGETSKDLGVHSSSFEHVSTTTVPCVAPGLKDETLVVLEDDIVELIDPSTDELQPSVAWCVISDTMDEKLDADWEVAPANNIDSSLNMTVSETVTDEDPPVVVNTLQVFREAEEHITEEDRDLVGDTQQQLLDPVLESLDTNDNGSEFESIDLDDAKEVVSIQLESQVDAVGLADQQNGRVDDIHAPSDVPVDDNALQPSLLDPPHSEMQERCDVHQDDDIEQPLTVDSDVADTSTSPSSTSSDVFMVEFRADVACIRDNEPAKVQPQPVHSRAAAPAPILLLGYLPSWPGEAQAHQLDVLADQVNDPRASPPHEDAAERDDTRESERDTFNSCASDEFEDAVDDASRASSTGHVGGTHLGETVDVLDLLRLATLETVEAIVAWRSYKLKRKASEKRTPLAAEVEQFKWSGINYLLKLASDLEFLGKHTGLTDWLGFTLERNPFILPLNLDCRAKLAADQRNAQPADRIDTADSNRFVQVGGKRSCNVRESLRNVNGDSEKPSGPNEALAMALAERRRAKTPYETRVVNDEELVPNTPTKVGALRPKSRALPRSGKTKYSSVLPSQIGEVDMARLHEAELVVLQEESAFGRYARDIHGRVVPEEEAQRRSSMVQLSGNAYNIPSTLSSSYTAEDPEGNILRLGDPSQSDVMGKFYAKKRSGMLGPISKPDWRSFDRPPPPRRRARGAQLEEALAVERKANAQLGVLLDSLREDMERKGMDVAFFESCAELQVYSEELRTFTIQAQRELAVLRREFEEKKYMYERKIVNIQKKEELLNTFKSQFKAVKDATRIVSSREETTKVASLNQEQQRREDQEQAAIHAAAAAEKHDHDQAAPVVQHFCATQIQKFARGMLAREIYARMKIEFVVASTFIQAGVRGYLARRRVAKMYWQNTASVHLQRAARGWLARRLTQARRRRRLQENAAQRIQKVTRGRFGRVRMSKIRKLVSWRLQLGMAARSINVVALKELAAACQEMVALPNLMKTKSKITSDGVSLPALVLGLVRMLMIFTSDADDEWDIPNTRWREAAHFLRCGVGVSRRMQKIADAASGAARAWMNSSGGFVAAGVAASTPYLRESSLGIALLDAYTADRDFRVEAFEQIARGWQAAVAIFKWTTAFAAITQLQHLLEPSAASSDPYLIVQATLNKREAQHEVTERRDANHVDEVLARRFVPAELAQAPGYPFHRPRPLLLVVANDVPQQARTIILEKLQVALPGLFLTITRPPAPKRRSLGVEDSGQAFDFNAIRDAVSLGYSVILEGDVGLRDVTQRAFLSCFATIKSGLHPPPMCVLLRGTITNRSDLFGPKEGSDKMEEAYQEEIKRRMVDADVKLALDRTTRLRLELAEEAVAQEMVEQSRCGIDSLAPAPNPALVVVMEATIILLTPGKVYEGPAQSDIATSSVSWRLSRRLLAQPAFLRAKLQQVDITKIPPMNLVALERYLRHALWPSAVVARSLVATSRVVFALAGWIESAVSTAQLIAADGTGFLAPEITRYEPVPGLFERVVVFDNCPVDYVQDGAGEDSAVMQLMDAVLADVRVYRTAHLLVSSSVNVTNQAHKKIKTADQEERCVVTLFHECRRIFASVYSPSSGQRWFTVISEEDIDKLLTPTAMSLGGETKANKLPPKSHTEMYGRLARLCLLQRRRLEDLPESIDPPSTYELVVRPHAVRLYRRVLLLGGYLTTITIAELARGHVQVDAFVHGSNSHNTLAQSVALTLAVELENVLGRLSAAQARRVFIPSCNIPSLMLDRLRLFRTTRTLMVLPEFQPIVSALKLSIRTTECAPGRVILRRAMRMPSSYHGAALGERWVFTLFERHEERGFQASFYSPGSSTCHAIRLTDNSAQVLLHLSRHTTPSQLQLVLLRSFCFAQSAAMEPKDVQYSDGDDEDNKVQGATDVLSCYRLRRQVIARFPCTLRVMENPHQRVTKKQVIRAYVQVELCDPETKLGDPGVNHTPSGDPSTDALRYRVWLPESCVQQTLLLQESEIEASLPVELSWKHSLPHERKGISHDLVRHYFEWDPNGGRGDNGCVVARLPCGSFWATEVAHPICAGSYIGKAQAVPHEEPTKLKRHQSRPVMHRTIEDGIISVVSCTSLLNDRETESDDEEDENLEYIANGVRCQRKIYSYDTEELVHRGSYRANGLYVVVRVTMRAEVLRDLRPTLVSPTDRVRERNSFKFKFHVYHPASSGSAIAEIHGYKDLREVVGPDQASLIASTSIDSLLRHIILARLDVQVDCGSKGKQRGLKVTFLHDRLYAKQKATPVTKTFDRDSKVNAAKLIDESRRRGAAGERGIKILTTSKFVAGCGRTLLTVFDIAARHRLDQGERSPTHNVMLRVDAYICATSARLSLVLEGSDLVHIAGDEDKELLIPIFYKDASSQEIEEMEKTRSRRLAEIVLEYLRVEQRSDGRGDRLVLSDYSCSLIDMATTESKSKRLFKTVRAVGSDQVLLSAYLDEDSSSIHSSLWLRLELYDPVSSSKCSLKLSRSTVCAILGLPEAVELVEFLHGASGLNSMTHIFSFLHIEKASAISDGAVDRPASFAMTVVFDEQQASECIKQHINPGNANGGVTICAWSGLTTGKGGNYFSVHLQLVNEQHINNQPKQEAQLSLVCSAFAPSEMLVGIRQFKWSDLPADALANDPWLTVADNQEFSPDYTAFFGRVCKQLRIEIQHGTDELDKAYVEGNEENGLEQKCIAISF</sequence>
<feature type="compositionally biased region" description="Basic and acidic residues" evidence="5">
    <location>
        <begin position="1013"/>
        <end position="1026"/>
    </location>
</feature>
<dbReference type="SMART" id="SM00015">
    <property type="entry name" value="IQ"/>
    <property type="match status" value="4"/>
</dbReference>
<dbReference type="InterPro" id="IPR051185">
    <property type="entry name" value="ASPM"/>
</dbReference>
<dbReference type="GO" id="GO:0051295">
    <property type="term" value="P:establishment of meiotic spindle localization"/>
    <property type="evidence" value="ECO:0007669"/>
    <property type="project" value="TreeGrafter"/>
</dbReference>
<feature type="region of interest" description="Disordered" evidence="5">
    <location>
        <begin position="989"/>
        <end position="1050"/>
    </location>
</feature>
<dbReference type="GO" id="GO:0005737">
    <property type="term" value="C:cytoplasm"/>
    <property type="evidence" value="ECO:0007669"/>
    <property type="project" value="UniProtKB-SubCell"/>
</dbReference>
<name>A0A9W6XMD7_9STRA</name>
<dbReference type="Pfam" id="PF00612">
    <property type="entry name" value="IQ"/>
    <property type="match status" value="3"/>
</dbReference>
<gene>
    <name evidence="7" type="ORF">Pfra01_001396500</name>
</gene>
<dbReference type="EMBL" id="BSXT01001452">
    <property type="protein sequence ID" value="GMF42528.1"/>
    <property type="molecule type" value="Genomic_DNA"/>
</dbReference>
<feature type="compositionally biased region" description="Basic and acidic residues" evidence="5">
    <location>
        <begin position="1120"/>
        <end position="1138"/>
    </location>
</feature>
<evidence type="ECO:0000256" key="1">
    <source>
        <dbReference type="ARBA" id="ARBA00004496"/>
    </source>
</evidence>